<feature type="compositionally biased region" description="Polar residues" evidence="2">
    <location>
        <begin position="170"/>
        <end position="192"/>
    </location>
</feature>
<sequence>MTNRVQRDRKQEWLDFNSKQEARYEAMRQSRYSSIVYKQHEELQRRFEKQAQMFERTKNSLQSEIKKIRNRRVEYQDKFTELKKKLNYFGESSSIAESRISTKHHRNSYFRQSLRVKQFLSQYNINNETNGIHIYGDHFPADKLLFLPKICPSDKIQKSKNSESGRDLGTTDTNYGTKSPAVYSQSDSSHISNDTDLFKLECKRNVERYKYRPLEKNSRYLFSVNINDRPAVYGKYIKSVKTYK</sequence>
<dbReference type="HOGENOM" id="CLU_1139116_0_0_1"/>
<reference evidence="3 4" key="1">
    <citation type="journal article" date="2013" name="Nature">
        <title>Insights into bilaterian evolution from three spiralian genomes.</title>
        <authorList>
            <person name="Simakov O."/>
            <person name="Marletaz F."/>
            <person name="Cho S.J."/>
            <person name="Edsinger-Gonzales E."/>
            <person name="Havlak P."/>
            <person name="Hellsten U."/>
            <person name="Kuo D.H."/>
            <person name="Larsson T."/>
            <person name="Lv J."/>
            <person name="Arendt D."/>
            <person name="Savage R."/>
            <person name="Osoegawa K."/>
            <person name="de Jong P."/>
            <person name="Grimwood J."/>
            <person name="Chapman J.A."/>
            <person name="Shapiro H."/>
            <person name="Aerts A."/>
            <person name="Otillar R.P."/>
            <person name="Terry A.Y."/>
            <person name="Boore J.L."/>
            <person name="Grigoriev I.V."/>
            <person name="Lindberg D.R."/>
            <person name="Seaver E.C."/>
            <person name="Weisblat D.A."/>
            <person name="Putnam N.H."/>
            <person name="Rokhsar D.S."/>
        </authorList>
    </citation>
    <scope>NUCLEOTIDE SEQUENCE [LARGE SCALE GENOMIC DNA]</scope>
</reference>
<gene>
    <name evidence="3" type="ORF">LOTGIDRAFT_162446</name>
</gene>
<dbReference type="RefSeq" id="XP_009056681.1">
    <property type="nucleotide sequence ID" value="XM_009058433.1"/>
</dbReference>
<evidence type="ECO:0000313" key="4">
    <source>
        <dbReference type="Proteomes" id="UP000030746"/>
    </source>
</evidence>
<feature type="region of interest" description="Disordered" evidence="2">
    <location>
        <begin position="156"/>
        <end position="192"/>
    </location>
</feature>
<proteinExistence type="predicted"/>
<dbReference type="OrthoDB" id="10479682at2759"/>
<evidence type="ECO:0000256" key="1">
    <source>
        <dbReference type="SAM" id="Coils"/>
    </source>
</evidence>
<dbReference type="CTD" id="20239016"/>
<dbReference type="GeneID" id="20239016"/>
<evidence type="ECO:0000256" key="2">
    <source>
        <dbReference type="SAM" id="MobiDB-lite"/>
    </source>
</evidence>
<organism evidence="3 4">
    <name type="scientific">Lottia gigantea</name>
    <name type="common">Giant owl limpet</name>
    <dbReference type="NCBI Taxonomy" id="225164"/>
    <lineage>
        <taxon>Eukaryota</taxon>
        <taxon>Metazoa</taxon>
        <taxon>Spiralia</taxon>
        <taxon>Lophotrochozoa</taxon>
        <taxon>Mollusca</taxon>
        <taxon>Gastropoda</taxon>
        <taxon>Patellogastropoda</taxon>
        <taxon>Lottioidea</taxon>
        <taxon>Lottiidae</taxon>
        <taxon>Lottia</taxon>
    </lineage>
</organism>
<dbReference type="EMBL" id="KB202050">
    <property type="protein sequence ID" value="ESO92540.1"/>
    <property type="molecule type" value="Genomic_DNA"/>
</dbReference>
<accession>V4ABT0</accession>
<feature type="compositionally biased region" description="Basic and acidic residues" evidence="2">
    <location>
        <begin position="156"/>
        <end position="166"/>
    </location>
</feature>
<feature type="coiled-coil region" evidence="1">
    <location>
        <begin position="37"/>
        <end position="85"/>
    </location>
</feature>
<dbReference type="AlphaFoldDB" id="V4ABT0"/>
<keyword evidence="1" id="KW-0175">Coiled coil</keyword>
<dbReference type="Proteomes" id="UP000030746">
    <property type="component" value="Unassembled WGS sequence"/>
</dbReference>
<name>V4ABT0_LOTGI</name>
<evidence type="ECO:0000313" key="3">
    <source>
        <dbReference type="EMBL" id="ESO92540.1"/>
    </source>
</evidence>
<protein>
    <submittedName>
        <fullName evidence="3">Uncharacterized protein</fullName>
    </submittedName>
</protein>
<keyword evidence="4" id="KW-1185">Reference proteome</keyword>
<dbReference type="KEGG" id="lgi:LOTGIDRAFT_162446"/>